<dbReference type="CDD" id="cd06530">
    <property type="entry name" value="S26_SPase_I"/>
    <property type="match status" value="1"/>
</dbReference>
<gene>
    <name evidence="5" type="primary">sodX</name>
    <name evidence="5" type="ORF">IQ241_13665</name>
</gene>
<keyword evidence="5" id="KW-0645">Protease</keyword>
<keyword evidence="3" id="KW-0472">Membrane</keyword>
<reference evidence="5" key="1">
    <citation type="submission" date="2020-10" db="EMBL/GenBank/DDBJ databases">
        <authorList>
            <person name="Castelo-Branco R."/>
            <person name="Eusebio N."/>
            <person name="Adriana R."/>
            <person name="Vieira A."/>
            <person name="Brugerolle De Fraissinette N."/>
            <person name="Rezende De Castro R."/>
            <person name="Schneider M.P."/>
            <person name="Vasconcelos V."/>
            <person name="Leao P.N."/>
        </authorList>
    </citation>
    <scope>NUCLEOTIDE SEQUENCE</scope>
    <source>
        <strain evidence="5">LEGE 07310</strain>
    </source>
</reference>
<dbReference type="InterPro" id="IPR015927">
    <property type="entry name" value="Peptidase_S24_S26A/B/C"/>
</dbReference>
<evidence type="ECO:0000256" key="2">
    <source>
        <dbReference type="ARBA" id="ARBA00022801"/>
    </source>
</evidence>
<dbReference type="InterPro" id="IPR014124">
    <property type="entry name" value="Pept_S26A_Sod_Ni_maturase"/>
</dbReference>
<dbReference type="InterPro" id="IPR036286">
    <property type="entry name" value="LexA/Signal_pep-like_sf"/>
</dbReference>
<keyword evidence="2" id="KW-0378">Hydrolase</keyword>
<dbReference type="AlphaFoldDB" id="A0A8J7AY56"/>
<dbReference type="RefSeq" id="WP_193908041.1">
    <property type="nucleotide sequence ID" value="NZ_JADEXG010000030.1"/>
</dbReference>
<dbReference type="SUPFAM" id="SSF51306">
    <property type="entry name" value="LexA/Signal peptidase"/>
    <property type="match status" value="1"/>
</dbReference>
<feature type="domain" description="Peptidase S24/S26A/S26B/S26C" evidence="4">
    <location>
        <begin position="22"/>
        <end position="90"/>
    </location>
</feature>
<evidence type="ECO:0000313" key="5">
    <source>
        <dbReference type="EMBL" id="MBE9078327.1"/>
    </source>
</evidence>
<evidence type="ECO:0000313" key="6">
    <source>
        <dbReference type="Proteomes" id="UP000636505"/>
    </source>
</evidence>
<evidence type="ECO:0000256" key="3">
    <source>
        <dbReference type="ARBA" id="ARBA00023136"/>
    </source>
</evidence>
<name>A0A8J7AY56_9CYAN</name>
<dbReference type="Proteomes" id="UP000636505">
    <property type="component" value="Unassembled WGS sequence"/>
</dbReference>
<protein>
    <submittedName>
        <fullName evidence="5">Nickel-type superoxide dismutase maturation protease</fullName>
    </submittedName>
</protein>
<dbReference type="PANTHER" id="PTHR12383">
    <property type="entry name" value="PROTEASE FAMILY S26 MITOCHONDRIAL INNER MEMBRANE PROTEASE-RELATED"/>
    <property type="match status" value="1"/>
</dbReference>
<evidence type="ECO:0000256" key="1">
    <source>
        <dbReference type="ARBA" id="ARBA00004308"/>
    </source>
</evidence>
<dbReference type="EMBL" id="JADEXG010000030">
    <property type="protein sequence ID" value="MBE9078327.1"/>
    <property type="molecule type" value="Genomic_DNA"/>
</dbReference>
<proteinExistence type="predicted"/>
<dbReference type="InterPro" id="IPR019533">
    <property type="entry name" value="Peptidase_S26"/>
</dbReference>
<comment type="caution">
    <text evidence="5">The sequence shown here is derived from an EMBL/GenBank/DDBJ whole genome shotgun (WGS) entry which is preliminary data.</text>
</comment>
<evidence type="ECO:0000259" key="4">
    <source>
        <dbReference type="Pfam" id="PF00717"/>
    </source>
</evidence>
<keyword evidence="6" id="KW-1185">Reference proteome</keyword>
<dbReference type="GO" id="GO:0006465">
    <property type="term" value="P:signal peptide processing"/>
    <property type="evidence" value="ECO:0007669"/>
    <property type="project" value="InterPro"/>
</dbReference>
<dbReference type="GO" id="GO:0012505">
    <property type="term" value="C:endomembrane system"/>
    <property type="evidence" value="ECO:0007669"/>
    <property type="project" value="UniProtKB-SubCell"/>
</dbReference>
<accession>A0A8J7AY56</accession>
<dbReference type="GO" id="GO:0004252">
    <property type="term" value="F:serine-type endopeptidase activity"/>
    <property type="evidence" value="ECO:0007669"/>
    <property type="project" value="InterPro"/>
</dbReference>
<comment type="subcellular location">
    <subcellularLocation>
        <location evidence="1">Endomembrane system</location>
    </subcellularLocation>
</comment>
<sequence>MSIPPASFTEYALWLLGRRRLFTIFNESMQPTLKPGDKVFVDPSWQARQSLKPGDIAIAHHPFQPNLKLIKRVQDVFYDGSYYLVSDNASELTAQDSRKFGPVAPNLIIGRVTSFFYRSENKLNLS</sequence>
<dbReference type="Gene3D" id="2.10.109.10">
    <property type="entry name" value="Umud Fragment, subunit A"/>
    <property type="match status" value="1"/>
</dbReference>
<dbReference type="NCBIfam" id="TIGR02754">
    <property type="entry name" value="sod_Ni_protease"/>
    <property type="match status" value="1"/>
</dbReference>
<organism evidence="5 6">
    <name type="scientific">Vasconcelosia minhoensis LEGE 07310</name>
    <dbReference type="NCBI Taxonomy" id="915328"/>
    <lineage>
        <taxon>Bacteria</taxon>
        <taxon>Bacillati</taxon>
        <taxon>Cyanobacteriota</taxon>
        <taxon>Cyanophyceae</taxon>
        <taxon>Nodosilineales</taxon>
        <taxon>Cymatolegaceae</taxon>
        <taxon>Vasconcelosia</taxon>
        <taxon>Vasconcelosia minhoensis</taxon>
    </lineage>
</organism>
<dbReference type="InterPro" id="IPR052064">
    <property type="entry name" value="Mito_IMP1_subunit"/>
</dbReference>
<dbReference type="Pfam" id="PF00717">
    <property type="entry name" value="Peptidase_S24"/>
    <property type="match status" value="1"/>
</dbReference>
<dbReference type="PANTHER" id="PTHR12383:SF16">
    <property type="entry name" value="MITOCHONDRIAL INNER MEMBRANE PROTEASE SUBUNIT 1"/>
    <property type="match status" value="1"/>
</dbReference>